<evidence type="ECO:0000256" key="7">
    <source>
        <dbReference type="ARBA" id="ARBA00035448"/>
    </source>
</evidence>
<dbReference type="EMBL" id="JAVREQ010000031">
    <property type="protein sequence ID" value="MDT0382153.1"/>
    <property type="molecule type" value="Genomic_DNA"/>
</dbReference>
<evidence type="ECO:0000256" key="5">
    <source>
        <dbReference type="ARBA" id="ARBA00035127"/>
    </source>
</evidence>
<evidence type="ECO:0000256" key="4">
    <source>
        <dbReference type="ARBA" id="ARBA00035117"/>
    </source>
</evidence>
<dbReference type="RefSeq" id="WP_311675762.1">
    <property type="nucleotide sequence ID" value="NZ_JAVREQ010000031.1"/>
</dbReference>
<evidence type="ECO:0000313" key="10">
    <source>
        <dbReference type="Proteomes" id="UP001183414"/>
    </source>
</evidence>
<evidence type="ECO:0000256" key="8">
    <source>
        <dbReference type="ARBA" id="ARBA00048742"/>
    </source>
</evidence>
<gene>
    <name evidence="9" type="ORF">RM572_25660</name>
</gene>
<dbReference type="Pfam" id="PF10862">
    <property type="entry name" value="FcoT"/>
    <property type="match status" value="1"/>
</dbReference>
<comment type="similarity">
    <text evidence="4">Belongs to the FcoT family.</text>
</comment>
<accession>A0ABU2NYU3</accession>
<dbReference type="InterPro" id="IPR022598">
    <property type="entry name" value="FcoT_ThioEstase"/>
</dbReference>
<evidence type="ECO:0000256" key="2">
    <source>
        <dbReference type="ARBA" id="ARBA00023098"/>
    </source>
</evidence>
<dbReference type="EC" id="4.3.2.11" evidence="5"/>
<name>A0ABU2NYU3_9ACTN</name>
<dbReference type="Gene3D" id="3.10.129.30">
    <property type="entry name" value="Rv0098, thioesterase-like hot dog domain"/>
    <property type="match status" value="1"/>
</dbReference>
<keyword evidence="10" id="KW-1185">Reference proteome</keyword>
<keyword evidence="1" id="KW-0276">Fatty acid metabolism</keyword>
<comment type="caution">
    <text evidence="9">The sequence shown here is derived from an EMBL/GenBank/DDBJ whole genome shotgun (WGS) entry which is preliminary data.</text>
</comment>
<evidence type="ECO:0000313" key="9">
    <source>
        <dbReference type="EMBL" id="MDT0382153.1"/>
    </source>
</evidence>
<organism evidence="9 10">
    <name type="scientific">Streptomyces hazeniae</name>
    <dbReference type="NCBI Taxonomy" id="3075538"/>
    <lineage>
        <taxon>Bacteria</taxon>
        <taxon>Bacillati</taxon>
        <taxon>Actinomycetota</taxon>
        <taxon>Actinomycetes</taxon>
        <taxon>Kitasatosporales</taxon>
        <taxon>Streptomycetaceae</taxon>
        <taxon>Streptomyces</taxon>
    </lineage>
</organism>
<evidence type="ECO:0000256" key="6">
    <source>
        <dbReference type="ARBA" id="ARBA00035169"/>
    </source>
</evidence>
<dbReference type="Proteomes" id="UP001183414">
    <property type="component" value="Unassembled WGS sequence"/>
</dbReference>
<proteinExistence type="inferred from homology"/>
<comment type="catalytic activity">
    <reaction evidence="8">
        <text>a (3R)-3-[(carboxymethyl)amino]fatty acid + holo-[ACP] + H(+) = a (2E)-enoyl-[ACP] + glycine + H2O</text>
        <dbReference type="Rhea" id="RHEA:74923"/>
        <dbReference type="Rhea" id="RHEA-COMP:9685"/>
        <dbReference type="Rhea" id="RHEA-COMP:9925"/>
        <dbReference type="ChEBI" id="CHEBI:15377"/>
        <dbReference type="ChEBI" id="CHEBI:15378"/>
        <dbReference type="ChEBI" id="CHEBI:57305"/>
        <dbReference type="ChEBI" id="CHEBI:64479"/>
        <dbReference type="ChEBI" id="CHEBI:78784"/>
        <dbReference type="ChEBI" id="CHEBI:193080"/>
        <dbReference type="EC" id="4.3.2.11"/>
    </reaction>
    <physiologicalReaction direction="right-to-left" evidence="8">
        <dbReference type="Rhea" id="RHEA:74925"/>
    </physiologicalReaction>
</comment>
<evidence type="ECO:0000256" key="1">
    <source>
        <dbReference type="ARBA" id="ARBA00022832"/>
    </source>
</evidence>
<protein>
    <recommendedName>
        <fullName evidence="6">(2E)-enoyl-[ACP] glycyltransferase</fullName>
        <ecNumber evidence="5">4.3.2.11</ecNumber>
    </recommendedName>
    <alternativeName>
        <fullName evidence="7">(2E)-unsaturated fatty acyl-[ACP] glycyltransferase</fullName>
    </alternativeName>
</protein>
<evidence type="ECO:0000256" key="3">
    <source>
        <dbReference type="ARBA" id="ARBA00023239"/>
    </source>
</evidence>
<keyword evidence="3" id="KW-0456">Lyase</keyword>
<keyword evidence="2" id="KW-0443">Lipid metabolism</keyword>
<sequence length="179" mass="19952">MTSQQTLPADLSSLEADKLLLDRVLEPYKTNCRYLKTARVEQGDCLTLHATFEIPESCYIAATGHFNSVEFNICYNQMAYYLIAKAAQESLIEPFDSWTMADYWQRQLPNVLIADFQSKFRRPMQGAAFSGTLTFSKITQRSGDRPLVIIETVCGYSDGAGGHADGAVKLVITNPPSPR</sequence>
<reference evidence="10" key="1">
    <citation type="submission" date="2023-07" db="EMBL/GenBank/DDBJ databases">
        <title>30 novel species of actinomycetes from the DSMZ collection.</title>
        <authorList>
            <person name="Nouioui I."/>
        </authorList>
    </citation>
    <scope>NUCLEOTIDE SEQUENCE [LARGE SCALE GENOMIC DNA]</scope>
    <source>
        <strain evidence="10">DSM 42041</strain>
    </source>
</reference>
<dbReference type="InterPro" id="IPR043064">
    <property type="entry name" value="FcoT_ThioEstase_Rv0098-like_sf"/>
</dbReference>